<sequence length="340" mass="38450">MTIEASDVEKTHTPTRVPSVARSEDPLSLTPLEQARVAMEDDKRDRYDADFQVPTPRKRTAKDQGEAAGSSKRTKKGKGRAIDTPAHASSSRTTTTMPLGDRSEAERRIDLIKGITEIWKSDYPEWPIYDFAPVAARVNTRLEPDDWSLTLLEHVHSLTMIRPDEHPQVIRRALGQAIAQRNNSVAATAELNTMTVRDIEVAKEKLQDDLWLVTEFRESRSPTFVAGPTATGRRTSTRTCDYDNTEIIEELLGSVGNRTSHDKLMDTGTLGQDAESMPSALDTDDEDDFEEQMRSFMNMAGQYLQQKDHFRRTRATFERERAGLNEKKAEMKVLLNHFKA</sequence>
<reference evidence="2 3" key="1">
    <citation type="submission" date="2015-07" db="EMBL/GenBank/DDBJ databases">
        <title>Comparative genomics of the Sigatoka disease complex on banana suggests a link between parallel evolutionary changes in Pseudocercospora fijiensis and Pseudocercospora eumusae and increased virulence on the banana host.</title>
        <authorList>
            <person name="Chang T.-C."/>
            <person name="Salvucci A."/>
            <person name="Crous P.W."/>
            <person name="Stergiopoulos I."/>
        </authorList>
    </citation>
    <scope>NUCLEOTIDE SEQUENCE [LARGE SCALE GENOMIC DNA]</scope>
    <source>
        <strain evidence="2 3">CBS 114824</strain>
    </source>
</reference>
<feature type="compositionally biased region" description="Basic and acidic residues" evidence="1">
    <location>
        <begin position="38"/>
        <end position="49"/>
    </location>
</feature>
<name>A0A139H5M7_9PEZI</name>
<evidence type="ECO:0000313" key="2">
    <source>
        <dbReference type="EMBL" id="KXS97721.1"/>
    </source>
</evidence>
<organism evidence="2 3">
    <name type="scientific">Pseudocercospora eumusae</name>
    <dbReference type="NCBI Taxonomy" id="321146"/>
    <lineage>
        <taxon>Eukaryota</taxon>
        <taxon>Fungi</taxon>
        <taxon>Dikarya</taxon>
        <taxon>Ascomycota</taxon>
        <taxon>Pezizomycotina</taxon>
        <taxon>Dothideomycetes</taxon>
        <taxon>Dothideomycetidae</taxon>
        <taxon>Mycosphaerellales</taxon>
        <taxon>Mycosphaerellaceae</taxon>
        <taxon>Pseudocercospora</taxon>
    </lineage>
</organism>
<accession>A0A139H5M7</accession>
<evidence type="ECO:0000256" key="1">
    <source>
        <dbReference type="SAM" id="MobiDB-lite"/>
    </source>
</evidence>
<comment type="caution">
    <text evidence="2">The sequence shown here is derived from an EMBL/GenBank/DDBJ whole genome shotgun (WGS) entry which is preliminary data.</text>
</comment>
<keyword evidence="3" id="KW-1185">Reference proteome</keyword>
<feature type="region of interest" description="Disordered" evidence="1">
    <location>
        <begin position="1"/>
        <end position="98"/>
    </location>
</feature>
<proteinExistence type="predicted"/>
<evidence type="ECO:0000313" key="3">
    <source>
        <dbReference type="Proteomes" id="UP000070133"/>
    </source>
</evidence>
<dbReference type="Proteomes" id="UP000070133">
    <property type="component" value="Unassembled WGS sequence"/>
</dbReference>
<protein>
    <submittedName>
        <fullName evidence="2">Uncharacterized protein</fullName>
    </submittedName>
</protein>
<feature type="compositionally biased region" description="Polar residues" evidence="1">
    <location>
        <begin position="87"/>
        <end position="97"/>
    </location>
</feature>
<gene>
    <name evidence="2" type="ORF">AC578_8858</name>
</gene>
<dbReference type="AlphaFoldDB" id="A0A139H5M7"/>
<dbReference type="EMBL" id="LFZN01000135">
    <property type="protein sequence ID" value="KXS97721.1"/>
    <property type="molecule type" value="Genomic_DNA"/>
</dbReference>